<dbReference type="GO" id="GO:0030288">
    <property type="term" value="C:outer membrane-bounded periplasmic space"/>
    <property type="evidence" value="ECO:0007669"/>
    <property type="project" value="TreeGrafter"/>
</dbReference>
<dbReference type="RefSeq" id="WP_009320113.1">
    <property type="nucleotide sequence ID" value="NZ_CATVPX010000022.1"/>
</dbReference>
<dbReference type="EMBL" id="CYZO01000005">
    <property type="protein sequence ID" value="CUN67373.1"/>
    <property type="molecule type" value="Genomic_DNA"/>
</dbReference>
<dbReference type="PANTHER" id="PTHR30404">
    <property type="entry name" value="N-ACETYLMURAMOYL-L-ALANINE AMIDASE"/>
    <property type="match status" value="1"/>
</dbReference>
<reference evidence="3 5" key="1">
    <citation type="submission" date="2015-09" db="EMBL/GenBank/DDBJ databases">
        <authorList>
            <consortium name="Pathogen Informatics"/>
        </authorList>
    </citation>
    <scope>NUCLEOTIDE SEQUENCE [LARGE SCALE GENOMIC DNA]</scope>
    <source>
        <strain evidence="3 5">2789STDY5834841</strain>
    </source>
</reference>
<dbReference type="PANTHER" id="PTHR30404:SF0">
    <property type="entry name" value="N-ACETYLMURAMOYL-L-ALANINE AMIDASE AMIC"/>
    <property type="match status" value="1"/>
</dbReference>
<reference evidence="4 6" key="2">
    <citation type="journal article" date="2019" name="Science, e1252229">
        <title>Invertible promoters mediate bacterial phase variation, antibiotic resistance, and host adaptation in the gut.</title>
        <authorList>
            <person name="Jiang X."/>
            <person name="Hall A.B."/>
            <person name="Arthur T.D."/>
            <person name="Plichta D.R."/>
            <person name="Covington C.T."/>
            <person name="Poyet M."/>
            <person name="Crothers J."/>
            <person name="Moses P.L."/>
            <person name="Tolonen A.C."/>
            <person name="Vlamakis H."/>
            <person name="Alm E.J."/>
            <person name="Xavier R.J."/>
        </authorList>
    </citation>
    <scope>NUCLEOTIDE SEQUENCE [LARGE SCALE GENOMIC DNA]</scope>
    <source>
        <strain evidence="6">aa_0143</strain>
        <strain evidence="4">Aa_0143</strain>
    </source>
</reference>
<dbReference type="Pfam" id="PF01520">
    <property type="entry name" value="Amidase_3"/>
    <property type="match status" value="1"/>
</dbReference>
<dbReference type="InterPro" id="IPR050695">
    <property type="entry name" value="N-acetylmuramoyl_amidase_3"/>
</dbReference>
<gene>
    <name evidence="3" type="primary">cwlC_1</name>
    <name evidence="4" type="ORF">EAI93_03260</name>
    <name evidence="3" type="ORF">ERS852456_00514</name>
</gene>
<dbReference type="SMART" id="SM00646">
    <property type="entry name" value="Ami_3"/>
    <property type="match status" value="1"/>
</dbReference>
<dbReference type="GO" id="GO:0042834">
    <property type="term" value="F:peptidoglycan binding"/>
    <property type="evidence" value="ECO:0007669"/>
    <property type="project" value="InterPro"/>
</dbReference>
<dbReference type="GO" id="GO:0009253">
    <property type="term" value="P:peptidoglycan catabolic process"/>
    <property type="evidence" value="ECO:0007669"/>
    <property type="project" value="InterPro"/>
</dbReference>
<dbReference type="InterPro" id="IPR007730">
    <property type="entry name" value="SPOR-like_dom"/>
</dbReference>
<dbReference type="GO" id="GO:0008745">
    <property type="term" value="F:N-acetylmuramoyl-L-alanine amidase activity"/>
    <property type="evidence" value="ECO:0007669"/>
    <property type="project" value="UniProtKB-EC"/>
</dbReference>
<dbReference type="Gene3D" id="3.30.70.1070">
    <property type="entry name" value="Sporulation related repeat"/>
    <property type="match status" value="1"/>
</dbReference>
<dbReference type="PROSITE" id="PS51724">
    <property type="entry name" value="SPOR"/>
    <property type="match status" value="1"/>
</dbReference>
<evidence type="ECO:0000313" key="3">
    <source>
        <dbReference type="EMBL" id="CUN67373.1"/>
    </source>
</evidence>
<evidence type="ECO:0000313" key="6">
    <source>
        <dbReference type="Proteomes" id="UP000292665"/>
    </source>
</evidence>
<keyword evidence="1 3" id="KW-0378">Hydrolase</keyword>
<dbReference type="AlphaFoldDB" id="A0A173YV86"/>
<dbReference type="SUPFAM" id="SSF53187">
    <property type="entry name" value="Zn-dependent exopeptidases"/>
    <property type="match status" value="1"/>
</dbReference>
<accession>A0A173YV86</accession>
<proteinExistence type="predicted"/>
<dbReference type="CDD" id="cd02696">
    <property type="entry name" value="MurNAc-LAA"/>
    <property type="match status" value="1"/>
</dbReference>
<dbReference type="InterPro" id="IPR002508">
    <property type="entry name" value="MurNAc-LAA_cat"/>
</dbReference>
<dbReference type="InterPro" id="IPR036680">
    <property type="entry name" value="SPOR-like_sf"/>
</dbReference>
<evidence type="ECO:0000313" key="5">
    <source>
        <dbReference type="Proteomes" id="UP000095787"/>
    </source>
</evidence>
<sequence>MPYSIMLDAGHGGRDPGAVYNGRQEKIDTLSLTLAIGQILQERGIDVLYTRTTDIYESPYQKAMEANEAGVDFFISIHRNSFPQDNAVSGVESLVYDKSGIKLEMAENINEQLEGIGFVNLGVKARPGLVVLRRTKMPAVLVEVGFINSDTDNMLFDDNFSDIALAIAEGILDTLGINTPVVPLPDENEAPVAPLPDENTYPDDAFPNEDNVPVVPLPPRYTVQTGAFRNPLYAERLRRELSELDFPASVVEGNGLYRVMVGVFPTLHDAAETERRLRSAGYQTVIVSQ</sequence>
<evidence type="ECO:0000313" key="4">
    <source>
        <dbReference type="EMBL" id="RYS81382.1"/>
    </source>
</evidence>
<feature type="domain" description="SPOR" evidence="2">
    <location>
        <begin position="215"/>
        <end position="289"/>
    </location>
</feature>
<dbReference type="EC" id="3.5.1.28" evidence="3"/>
<dbReference type="Pfam" id="PF05036">
    <property type="entry name" value="SPOR"/>
    <property type="match status" value="1"/>
</dbReference>
<evidence type="ECO:0000256" key="1">
    <source>
        <dbReference type="ARBA" id="ARBA00022801"/>
    </source>
</evidence>
<dbReference type="Proteomes" id="UP000095787">
    <property type="component" value="Unassembled WGS sequence"/>
</dbReference>
<dbReference type="EMBL" id="RCYR01000003">
    <property type="protein sequence ID" value="RYS81382.1"/>
    <property type="molecule type" value="Genomic_DNA"/>
</dbReference>
<protein>
    <submittedName>
        <fullName evidence="3 4">N-acetylmuramoyl-L-alanine amidase</fullName>
        <ecNumber evidence="3">3.5.1.28</ecNumber>
    </submittedName>
</protein>
<dbReference type="SUPFAM" id="SSF110997">
    <property type="entry name" value="Sporulation related repeat"/>
    <property type="match status" value="1"/>
</dbReference>
<name>A0A173YV86_9FIRM</name>
<dbReference type="Gene3D" id="3.40.630.40">
    <property type="entry name" value="Zn-dependent exopeptidases"/>
    <property type="match status" value="1"/>
</dbReference>
<evidence type="ECO:0000259" key="2">
    <source>
        <dbReference type="PROSITE" id="PS51724"/>
    </source>
</evidence>
<organism evidence="3 5">
    <name type="scientific">[Ruminococcus] torques</name>
    <dbReference type="NCBI Taxonomy" id="33039"/>
    <lineage>
        <taxon>Bacteria</taxon>
        <taxon>Bacillati</taxon>
        <taxon>Bacillota</taxon>
        <taxon>Clostridia</taxon>
        <taxon>Lachnospirales</taxon>
        <taxon>Lachnospiraceae</taxon>
        <taxon>Mediterraneibacter</taxon>
    </lineage>
</organism>
<dbReference type="Proteomes" id="UP000292665">
    <property type="component" value="Unassembled WGS sequence"/>
</dbReference>